<keyword evidence="2" id="KW-1185">Reference proteome</keyword>
<proteinExistence type="predicted"/>
<reference evidence="1 2" key="1">
    <citation type="submission" date="2015-01" db="EMBL/GenBank/DDBJ databases">
        <title>Evolution of Trichinella species and genotypes.</title>
        <authorList>
            <person name="Korhonen P.K."/>
            <person name="Edoardo P."/>
            <person name="Giuseppe L.R."/>
            <person name="Gasser R.B."/>
        </authorList>
    </citation>
    <scope>NUCLEOTIDE SEQUENCE [LARGE SCALE GENOMIC DNA]</scope>
    <source>
        <strain evidence="1">ISS37</strain>
    </source>
</reference>
<name>A0A0V0RBA4_9BILA</name>
<evidence type="ECO:0000313" key="2">
    <source>
        <dbReference type="Proteomes" id="UP000054630"/>
    </source>
</evidence>
<sequence>MSLTAAIFLKRLYDMAQRQNDLLSLRRYSSSTADMLSLSAPARMMVPSAT</sequence>
<evidence type="ECO:0000313" key="1">
    <source>
        <dbReference type="EMBL" id="KRX11755.1"/>
    </source>
</evidence>
<dbReference type="AlphaFoldDB" id="A0A0V0RBA4"/>
<gene>
    <name evidence="1" type="ORF">T07_3058</name>
</gene>
<protein>
    <submittedName>
        <fullName evidence="1">Uncharacterized protein</fullName>
    </submittedName>
</protein>
<dbReference type="Proteomes" id="UP000054630">
    <property type="component" value="Unassembled WGS sequence"/>
</dbReference>
<comment type="caution">
    <text evidence="1">The sequence shown here is derived from an EMBL/GenBank/DDBJ whole genome shotgun (WGS) entry which is preliminary data.</text>
</comment>
<accession>A0A0V0RBA4</accession>
<dbReference type="EMBL" id="JYDL01001480">
    <property type="protein sequence ID" value="KRX11755.1"/>
    <property type="molecule type" value="Genomic_DNA"/>
</dbReference>
<organism evidence="1 2">
    <name type="scientific">Trichinella nelsoni</name>
    <dbReference type="NCBI Taxonomy" id="6336"/>
    <lineage>
        <taxon>Eukaryota</taxon>
        <taxon>Metazoa</taxon>
        <taxon>Ecdysozoa</taxon>
        <taxon>Nematoda</taxon>
        <taxon>Enoplea</taxon>
        <taxon>Dorylaimia</taxon>
        <taxon>Trichinellida</taxon>
        <taxon>Trichinellidae</taxon>
        <taxon>Trichinella</taxon>
    </lineage>
</organism>